<evidence type="ECO:0000313" key="1">
    <source>
        <dbReference type="EMBL" id="QXM06279.1"/>
    </source>
</evidence>
<proteinExistence type="predicted"/>
<evidence type="ECO:0008006" key="3">
    <source>
        <dbReference type="Google" id="ProtNLM"/>
    </source>
</evidence>
<accession>A0ABX8RCV4</accession>
<reference evidence="1" key="1">
    <citation type="submission" date="2021-07" db="EMBL/GenBank/DDBJ databases">
        <title>Complete genome sequence of Crassaminicella sp. 143-21, isolated from a deep-sea hydrothermal vent.</title>
        <authorList>
            <person name="Li X."/>
        </authorList>
    </citation>
    <scope>NUCLEOTIDE SEQUENCE</scope>
    <source>
        <strain evidence="1">143-21</strain>
    </source>
</reference>
<dbReference type="RefSeq" id="WP_218282975.1">
    <property type="nucleotide sequence ID" value="NZ_CP078093.1"/>
</dbReference>
<evidence type="ECO:0000313" key="2">
    <source>
        <dbReference type="Proteomes" id="UP000886818"/>
    </source>
</evidence>
<protein>
    <recommendedName>
        <fullName evidence="3">Nucleoside phosphorylase domain-containing protein</fullName>
    </recommendedName>
</protein>
<dbReference type="Proteomes" id="UP000886818">
    <property type="component" value="Chromosome"/>
</dbReference>
<gene>
    <name evidence="1" type="ORF">KVH43_00080</name>
</gene>
<name>A0ABX8RCV4_9CLOT</name>
<keyword evidence="2" id="KW-1185">Reference proteome</keyword>
<dbReference type="EMBL" id="CP078093">
    <property type="protein sequence ID" value="QXM06279.1"/>
    <property type="molecule type" value="Genomic_DNA"/>
</dbReference>
<organism evidence="1 2">
    <name type="scientific">Crassaminicella indica</name>
    <dbReference type="NCBI Taxonomy" id="2855394"/>
    <lineage>
        <taxon>Bacteria</taxon>
        <taxon>Bacillati</taxon>
        <taxon>Bacillota</taxon>
        <taxon>Clostridia</taxon>
        <taxon>Eubacteriales</taxon>
        <taxon>Clostridiaceae</taxon>
        <taxon>Crassaminicella</taxon>
    </lineage>
</organism>
<sequence length="125" mass="13992">MDDSFEAIAHFSTDIDLSWLKGEYPQKVKKMSIATADRDIQPNEVEDLYKKFGVVVGDWESGAIAWVAKRNKSKLLILRGVSDLVGKDGGEAYGQVGVFESNARKIMIELISCLSDWIHICNKNK</sequence>